<evidence type="ECO:0000313" key="2">
    <source>
        <dbReference type="EMBL" id="GGC98109.1"/>
    </source>
</evidence>
<dbReference type="InterPro" id="IPR036779">
    <property type="entry name" value="LysM_dom_sf"/>
</dbReference>
<evidence type="ECO:0000259" key="1">
    <source>
        <dbReference type="PROSITE" id="PS51782"/>
    </source>
</evidence>
<dbReference type="RefSeq" id="WP_227011155.1">
    <property type="nucleotide sequence ID" value="NZ_BMKI01000007.1"/>
</dbReference>
<dbReference type="Proteomes" id="UP000630615">
    <property type="component" value="Unassembled WGS sequence"/>
</dbReference>
<organism evidence="2 3">
    <name type="scientific">Enterococcus wangshanyuanii</name>
    <dbReference type="NCBI Taxonomy" id="2005703"/>
    <lineage>
        <taxon>Bacteria</taxon>
        <taxon>Bacillati</taxon>
        <taxon>Bacillota</taxon>
        <taxon>Bacilli</taxon>
        <taxon>Lactobacillales</taxon>
        <taxon>Enterococcaceae</taxon>
        <taxon>Enterococcus</taxon>
    </lineage>
</organism>
<gene>
    <name evidence="2" type="ORF">GCM10011573_29550</name>
</gene>
<proteinExistence type="predicted"/>
<dbReference type="SMART" id="SM00257">
    <property type="entry name" value="LysM"/>
    <property type="match status" value="1"/>
</dbReference>
<dbReference type="SUPFAM" id="SSF54106">
    <property type="entry name" value="LysM domain"/>
    <property type="match status" value="1"/>
</dbReference>
<dbReference type="CDD" id="cd00118">
    <property type="entry name" value="LysM"/>
    <property type="match status" value="1"/>
</dbReference>
<keyword evidence="3" id="KW-1185">Reference proteome</keyword>
<dbReference type="EMBL" id="BMKI01000007">
    <property type="protein sequence ID" value="GGC98109.1"/>
    <property type="molecule type" value="Genomic_DNA"/>
</dbReference>
<accession>A0ABQ1PJX8</accession>
<name>A0ABQ1PJX8_9ENTE</name>
<evidence type="ECO:0000313" key="3">
    <source>
        <dbReference type="Proteomes" id="UP000630615"/>
    </source>
</evidence>
<protein>
    <recommendedName>
        <fullName evidence="1">LysM domain-containing protein</fullName>
    </recommendedName>
</protein>
<dbReference type="InterPro" id="IPR018392">
    <property type="entry name" value="LysM"/>
</dbReference>
<sequence length="76" mass="8346">MAKSATKSETKKKEVTETVEAALITEEKPSKTTHTVSENETLSEIATKYRLSLNRLLKLNELSSPDVAVGTQLVVE</sequence>
<comment type="caution">
    <text evidence="2">The sequence shown here is derived from an EMBL/GenBank/DDBJ whole genome shotgun (WGS) entry which is preliminary data.</text>
</comment>
<dbReference type="PROSITE" id="PS51782">
    <property type="entry name" value="LYSM"/>
    <property type="match status" value="1"/>
</dbReference>
<feature type="domain" description="LysM" evidence="1">
    <location>
        <begin position="32"/>
        <end position="75"/>
    </location>
</feature>
<reference evidence="3" key="1">
    <citation type="journal article" date="2019" name="Int. J. Syst. Evol. Microbiol.">
        <title>The Global Catalogue of Microorganisms (GCM) 10K type strain sequencing project: providing services to taxonomists for standard genome sequencing and annotation.</title>
        <authorList>
            <consortium name="The Broad Institute Genomics Platform"/>
            <consortium name="The Broad Institute Genome Sequencing Center for Infectious Disease"/>
            <person name="Wu L."/>
            <person name="Ma J."/>
        </authorList>
    </citation>
    <scope>NUCLEOTIDE SEQUENCE [LARGE SCALE GENOMIC DNA]</scope>
    <source>
        <strain evidence="3">CGMCC 1.15942</strain>
    </source>
</reference>
<dbReference type="Pfam" id="PF01476">
    <property type="entry name" value="LysM"/>
    <property type="match status" value="1"/>
</dbReference>
<dbReference type="Gene3D" id="3.10.350.10">
    <property type="entry name" value="LysM domain"/>
    <property type="match status" value="1"/>
</dbReference>